<dbReference type="InterPro" id="IPR050109">
    <property type="entry name" value="HTH-type_TetR-like_transc_reg"/>
</dbReference>
<protein>
    <submittedName>
        <fullName evidence="5">TetR family transcriptional regulator</fullName>
    </submittedName>
</protein>
<name>A0A0V9UE15_9NOCA</name>
<dbReference type="Pfam" id="PF00440">
    <property type="entry name" value="TetR_N"/>
    <property type="match status" value="1"/>
</dbReference>
<dbReference type="AlphaFoldDB" id="A0A0V9UE15"/>
<keyword evidence="2" id="KW-0238">DNA-binding</keyword>
<dbReference type="Gene3D" id="1.10.10.60">
    <property type="entry name" value="Homeodomain-like"/>
    <property type="match status" value="1"/>
</dbReference>
<dbReference type="SUPFAM" id="SSF46689">
    <property type="entry name" value="Homeodomain-like"/>
    <property type="match status" value="1"/>
</dbReference>
<dbReference type="GO" id="GO:0003700">
    <property type="term" value="F:DNA-binding transcription factor activity"/>
    <property type="evidence" value="ECO:0007669"/>
    <property type="project" value="TreeGrafter"/>
</dbReference>
<dbReference type="InterPro" id="IPR009057">
    <property type="entry name" value="Homeodomain-like_sf"/>
</dbReference>
<dbReference type="SUPFAM" id="SSF48498">
    <property type="entry name" value="Tetracyclin repressor-like, C-terminal domain"/>
    <property type="match status" value="1"/>
</dbReference>
<gene>
    <name evidence="5" type="ORF">Z045_24135</name>
</gene>
<keyword evidence="3" id="KW-0804">Transcription</keyword>
<accession>A0A0V9UE15</accession>
<sequence length="201" mass="21971">MARVGSRRPTARQAQLFDDLVALFLAEGFAHLTLDDIAARLRCSKSTLYALAENKDRLVYAATVHFFKGAAERVEADVARAADAQARIGAYLEAVGRELEPASTRFMEDIAHTPVAREVYERNTRFAADRVRQLISEGVAAGELRDVHAAFVADVVASVMVRIQQRQVAEATGLEDARAYRELAALLAHGLSAAPHLRSTL</sequence>
<evidence type="ECO:0000256" key="3">
    <source>
        <dbReference type="ARBA" id="ARBA00023163"/>
    </source>
</evidence>
<dbReference type="GO" id="GO:0000976">
    <property type="term" value="F:transcription cis-regulatory region binding"/>
    <property type="evidence" value="ECO:0007669"/>
    <property type="project" value="TreeGrafter"/>
</dbReference>
<reference evidence="6" key="1">
    <citation type="submission" date="2015-01" db="EMBL/GenBank/DDBJ databases">
        <title>Draft genome sequence of Rhodococcus pyridinivorans strain KG-16, a hydrocarbon-degrading bacterium.</title>
        <authorList>
            <person name="Aggarwal R.K."/>
            <person name="Dawar C."/>
        </authorList>
    </citation>
    <scope>NUCLEOTIDE SEQUENCE [LARGE SCALE GENOMIC DNA]</scope>
    <source>
        <strain evidence="6">KG-16</strain>
    </source>
</reference>
<evidence type="ECO:0000313" key="5">
    <source>
        <dbReference type="EMBL" id="KSZ56298.1"/>
    </source>
</evidence>
<comment type="caution">
    <text evidence="5">The sequence shown here is derived from an EMBL/GenBank/DDBJ whole genome shotgun (WGS) entry which is preliminary data.</text>
</comment>
<dbReference type="PANTHER" id="PTHR30055">
    <property type="entry name" value="HTH-TYPE TRANSCRIPTIONAL REGULATOR RUTR"/>
    <property type="match status" value="1"/>
</dbReference>
<dbReference type="InterPro" id="IPR001647">
    <property type="entry name" value="HTH_TetR"/>
</dbReference>
<dbReference type="EMBL" id="AZXY01000018">
    <property type="protein sequence ID" value="KSZ56298.1"/>
    <property type="molecule type" value="Genomic_DNA"/>
</dbReference>
<evidence type="ECO:0000313" key="6">
    <source>
        <dbReference type="Proteomes" id="UP000053060"/>
    </source>
</evidence>
<dbReference type="PANTHER" id="PTHR30055:SF234">
    <property type="entry name" value="HTH-TYPE TRANSCRIPTIONAL REGULATOR BETI"/>
    <property type="match status" value="1"/>
</dbReference>
<evidence type="ECO:0000256" key="2">
    <source>
        <dbReference type="ARBA" id="ARBA00023125"/>
    </source>
</evidence>
<dbReference type="Proteomes" id="UP000053060">
    <property type="component" value="Unassembled WGS sequence"/>
</dbReference>
<feature type="domain" description="HTH tetR-type" evidence="4">
    <location>
        <begin position="21"/>
        <end position="61"/>
    </location>
</feature>
<proteinExistence type="predicted"/>
<keyword evidence="1" id="KW-0805">Transcription regulation</keyword>
<reference evidence="5 6" key="2">
    <citation type="journal article" date="2016" name="Genome Announc.">
        <title>Draft Genome Sequence of a Versatile Hydrocarbon-Degrading Bacterium, Rhodococcus pyridinivorans Strain KG-16, Collected from Oil Fields in India.</title>
        <authorList>
            <person name="Aggarwal R.K."/>
            <person name="Dawar C."/>
            <person name="Phanindranath R."/>
            <person name="Mutnuri L."/>
            <person name="Dayal A.M."/>
        </authorList>
    </citation>
    <scope>NUCLEOTIDE SEQUENCE [LARGE SCALE GENOMIC DNA]</scope>
    <source>
        <strain evidence="5 6">KG-16</strain>
    </source>
</reference>
<evidence type="ECO:0000259" key="4">
    <source>
        <dbReference type="Pfam" id="PF00440"/>
    </source>
</evidence>
<dbReference type="RefSeq" id="WP_060654749.1">
    <property type="nucleotide sequence ID" value="NZ_AZXY01000018.1"/>
</dbReference>
<organism evidence="5 6">
    <name type="scientific">Rhodococcus pyridinivorans KG-16</name>
    <dbReference type="NCBI Taxonomy" id="1441730"/>
    <lineage>
        <taxon>Bacteria</taxon>
        <taxon>Bacillati</taxon>
        <taxon>Actinomycetota</taxon>
        <taxon>Actinomycetes</taxon>
        <taxon>Mycobacteriales</taxon>
        <taxon>Nocardiaceae</taxon>
        <taxon>Rhodococcus</taxon>
    </lineage>
</organism>
<evidence type="ECO:0000256" key="1">
    <source>
        <dbReference type="ARBA" id="ARBA00023015"/>
    </source>
</evidence>
<dbReference type="Gene3D" id="1.10.357.10">
    <property type="entry name" value="Tetracycline Repressor, domain 2"/>
    <property type="match status" value="1"/>
</dbReference>
<dbReference type="PATRIC" id="fig|1441730.3.peg.5072"/>
<dbReference type="InterPro" id="IPR036271">
    <property type="entry name" value="Tet_transcr_reg_TetR-rel_C_sf"/>
</dbReference>